<name>A0A9X2CWV4_9BACI</name>
<dbReference type="EMBL" id="JAKRYL010000039">
    <property type="protein sequence ID" value="MCL7749758.1"/>
    <property type="molecule type" value="Genomic_DNA"/>
</dbReference>
<protein>
    <recommendedName>
        <fullName evidence="4">C-deglycosylation enzyme beta subunit</fullName>
    </recommendedName>
</protein>
<reference evidence="6" key="1">
    <citation type="submission" date="2022-02" db="EMBL/GenBank/DDBJ databases">
        <title>Halalkalibacter sp. nov. isolated from Lonar Lake, India.</title>
        <authorList>
            <person name="Joshi A."/>
            <person name="Thite S."/>
            <person name="Lodha T."/>
        </authorList>
    </citation>
    <scope>NUCLEOTIDE SEQUENCE</scope>
    <source>
        <strain evidence="6">MEB205</strain>
    </source>
</reference>
<dbReference type="Proteomes" id="UP001139150">
    <property type="component" value="Unassembled WGS sequence"/>
</dbReference>
<evidence type="ECO:0000313" key="7">
    <source>
        <dbReference type="Proteomes" id="UP001139150"/>
    </source>
</evidence>
<comment type="caution">
    <text evidence="6">The sequence shown here is derived from an EMBL/GenBank/DDBJ whole genome shotgun (WGS) entry which is preliminary data.</text>
</comment>
<organism evidence="6 7">
    <name type="scientific">Halalkalibacter alkaliphilus</name>
    <dbReference type="NCBI Taxonomy" id="2917993"/>
    <lineage>
        <taxon>Bacteria</taxon>
        <taxon>Bacillati</taxon>
        <taxon>Bacillota</taxon>
        <taxon>Bacilli</taxon>
        <taxon>Bacillales</taxon>
        <taxon>Bacillaceae</taxon>
        <taxon>Halalkalibacter</taxon>
    </lineage>
</organism>
<evidence type="ECO:0000256" key="3">
    <source>
        <dbReference type="ARBA" id="ARBA00046336"/>
    </source>
</evidence>
<keyword evidence="1" id="KW-0456">Lyase</keyword>
<dbReference type="AlphaFoldDB" id="A0A9X2CWV4"/>
<dbReference type="RefSeq" id="WP_250098615.1">
    <property type="nucleotide sequence ID" value="NZ_JAKRYL010000039.1"/>
</dbReference>
<keyword evidence="7" id="KW-1185">Reference proteome</keyword>
<evidence type="ECO:0000313" key="6">
    <source>
        <dbReference type="EMBL" id="MCL7749758.1"/>
    </source>
</evidence>
<gene>
    <name evidence="6" type="ORF">MF646_21825</name>
</gene>
<keyword evidence="2" id="KW-0119">Carbohydrate metabolism</keyword>
<dbReference type="GO" id="GO:0016829">
    <property type="term" value="F:lyase activity"/>
    <property type="evidence" value="ECO:0007669"/>
    <property type="project" value="UniProtKB-KW"/>
</dbReference>
<evidence type="ECO:0000259" key="5">
    <source>
        <dbReference type="Pfam" id="PF19906"/>
    </source>
</evidence>
<sequence length="143" mass="16289">MFERYIVCEDGFRNVVKDGQIEGFELKLRIPYYRGIALSLINSIDLEIDGVSFPHEDMVFTVETGSFPYHEMSTVINNRWELGEKAVLFLKKQGGLNPGKHKVKVIINLRISYLPFPTIREGTKEIMLEEPKVLDSKGGVAVE</sequence>
<proteinExistence type="inferred from homology"/>
<feature type="domain" description="C-glycoside deglycosidase beta subunit" evidence="5">
    <location>
        <begin position="2"/>
        <end position="113"/>
    </location>
</feature>
<evidence type="ECO:0000256" key="1">
    <source>
        <dbReference type="ARBA" id="ARBA00023239"/>
    </source>
</evidence>
<dbReference type="Pfam" id="PF19906">
    <property type="entry name" value="CGDB"/>
    <property type="match status" value="1"/>
</dbReference>
<evidence type="ECO:0000256" key="2">
    <source>
        <dbReference type="ARBA" id="ARBA00023277"/>
    </source>
</evidence>
<comment type="similarity">
    <text evidence="3">Belongs to the C-glycoside deglycosidase beta subunit family.</text>
</comment>
<dbReference type="InterPro" id="IPR045959">
    <property type="entry name" value="CGDB"/>
</dbReference>
<evidence type="ECO:0000256" key="4">
    <source>
        <dbReference type="ARBA" id="ARBA00047208"/>
    </source>
</evidence>
<accession>A0A9X2CWV4</accession>